<comment type="caution">
    <text evidence="3">The sequence shown here is derived from an EMBL/GenBank/DDBJ whole genome shotgun (WGS) entry which is preliminary data.</text>
</comment>
<dbReference type="PANTHER" id="PTHR33155:SF17">
    <property type="entry name" value="F2E2.18-RELATED"/>
    <property type="match status" value="1"/>
</dbReference>
<dbReference type="EMBL" id="JAYMYR010000007">
    <property type="protein sequence ID" value="KAK7353114.1"/>
    <property type="molecule type" value="Genomic_DNA"/>
</dbReference>
<evidence type="ECO:0000256" key="1">
    <source>
        <dbReference type="ARBA" id="ARBA00008690"/>
    </source>
</evidence>
<dbReference type="InterPro" id="IPR021410">
    <property type="entry name" value="FAF"/>
</dbReference>
<dbReference type="PANTHER" id="PTHR33155">
    <property type="entry name" value="FANTASTIC FOUR-LIKE PROTEIN (DUF3049)"/>
    <property type="match status" value="1"/>
</dbReference>
<dbReference type="InterPro" id="IPR046431">
    <property type="entry name" value="FAF_dom"/>
</dbReference>
<sequence length="142" mass="16184">MTSNYGDDYIGSESCNIDLHNDIVLHHCELSKINTVVASKSSSKRKEKRELPPPIPHMDIVLRRYYTSDGRLILKEEKVKHHECFRTHRANGRLTMHLVPLHHQASKEEAEAAAAPTPLEISTNPNGIIQLVQELVPQFWSQ</sequence>
<proteinExistence type="inferred from homology"/>
<keyword evidence="4" id="KW-1185">Reference proteome</keyword>
<reference evidence="3 4" key="1">
    <citation type="submission" date="2024-01" db="EMBL/GenBank/DDBJ databases">
        <title>The genomes of 5 underutilized Papilionoideae crops provide insights into root nodulation and disease resistanc.</title>
        <authorList>
            <person name="Jiang F."/>
        </authorList>
    </citation>
    <scope>NUCLEOTIDE SEQUENCE [LARGE SCALE GENOMIC DNA]</scope>
    <source>
        <strain evidence="3">JINMINGXINNONG_FW02</strain>
        <tissue evidence="3">Leaves</tissue>
    </source>
</reference>
<gene>
    <name evidence="3" type="ORF">VNO80_18553</name>
</gene>
<name>A0AAN9MEG3_PHACN</name>
<dbReference type="AlphaFoldDB" id="A0AAN9MEG3"/>
<organism evidence="3 4">
    <name type="scientific">Phaseolus coccineus</name>
    <name type="common">Scarlet runner bean</name>
    <name type="synonym">Phaseolus multiflorus</name>
    <dbReference type="NCBI Taxonomy" id="3886"/>
    <lineage>
        <taxon>Eukaryota</taxon>
        <taxon>Viridiplantae</taxon>
        <taxon>Streptophyta</taxon>
        <taxon>Embryophyta</taxon>
        <taxon>Tracheophyta</taxon>
        <taxon>Spermatophyta</taxon>
        <taxon>Magnoliopsida</taxon>
        <taxon>eudicotyledons</taxon>
        <taxon>Gunneridae</taxon>
        <taxon>Pentapetalae</taxon>
        <taxon>rosids</taxon>
        <taxon>fabids</taxon>
        <taxon>Fabales</taxon>
        <taxon>Fabaceae</taxon>
        <taxon>Papilionoideae</taxon>
        <taxon>50 kb inversion clade</taxon>
        <taxon>NPAAA clade</taxon>
        <taxon>indigoferoid/millettioid clade</taxon>
        <taxon>Phaseoleae</taxon>
        <taxon>Phaseolus</taxon>
    </lineage>
</organism>
<dbReference type="Pfam" id="PF11250">
    <property type="entry name" value="FAF"/>
    <property type="match status" value="1"/>
</dbReference>
<evidence type="ECO:0000313" key="4">
    <source>
        <dbReference type="Proteomes" id="UP001374584"/>
    </source>
</evidence>
<feature type="domain" description="FAF" evidence="2">
    <location>
        <begin position="50"/>
        <end position="98"/>
    </location>
</feature>
<dbReference type="Proteomes" id="UP001374584">
    <property type="component" value="Unassembled WGS sequence"/>
</dbReference>
<comment type="similarity">
    <text evidence="1">Belongs to the fantastic four family.</text>
</comment>
<accession>A0AAN9MEG3</accession>
<protein>
    <recommendedName>
        <fullName evidence="2">FAF domain-containing protein</fullName>
    </recommendedName>
</protein>
<evidence type="ECO:0000259" key="2">
    <source>
        <dbReference type="Pfam" id="PF11250"/>
    </source>
</evidence>
<evidence type="ECO:0000313" key="3">
    <source>
        <dbReference type="EMBL" id="KAK7353114.1"/>
    </source>
</evidence>